<dbReference type="EC" id="2.3.2.27" evidence="2"/>
<keyword evidence="5" id="KW-0862">Zinc</keyword>
<sequence>MCFASYNTLVQGIVECGLGIANRTLNTLAESTSELESINYGMVTATESSVKEMLKGVKVEAGDEEDCMICLEELKVGFEALRMPSSHAFHGDCIEKWLMQSHYCPIYRYEMQTD</sequence>
<dbReference type="InterPro" id="IPR001841">
    <property type="entry name" value="Znf_RING"/>
</dbReference>
<keyword evidence="9" id="KW-1185">Reference proteome</keyword>
<keyword evidence="4 6" id="KW-0863">Zinc-finger</keyword>
<dbReference type="GO" id="GO:0005737">
    <property type="term" value="C:cytoplasm"/>
    <property type="evidence" value="ECO:0007669"/>
    <property type="project" value="TreeGrafter"/>
</dbReference>
<dbReference type="PANTHER" id="PTHR15710">
    <property type="entry name" value="E3 UBIQUITIN-PROTEIN LIGASE PRAJA"/>
    <property type="match status" value="1"/>
</dbReference>
<dbReference type="PANTHER" id="PTHR15710:SF59">
    <property type="entry name" value="E3 UBIQUITIN-PROTEIN LIGASE SDIR1-LIKE"/>
    <property type="match status" value="1"/>
</dbReference>
<gene>
    <name evidence="8" type="ORF">EPI10_017320</name>
</gene>
<dbReference type="Pfam" id="PF13639">
    <property type="entry name" value="zf-RING_2"/>
    <property type="match status" value="1"/>
</dbReference>
<dbReference type="GO" id="GO:0061630">
    <property type="term" value="F:ubiquitin protein ligase activity"/>
    <property type="evidence" value="ECO:0007669"/>
    <property type="project" value="UniProtKB-EC"/>
</dbReference>
<dbReference type="InterPro" id="IPR013083">
    <property type="entry name" value="Znf_RING/FYVE/PHD"/>
</dbReference>
<dbReference type="AlphaFoldDB" id="A0A5B6VQR3"/>
<evidence type="ECO:0000313" key="8">
    <source>
        <dbReference type="EMBL" id="KAA3471729.1"/>
    </source>
</evidence>
<name>A0A5B6VQR3_9ROSI</name>
<dbReference type="Gene3D" id="3.30.40.10">
    <property type="entry name" value="Zinc/RING finger domain, C3HC4 (zinc finger)"/>
    <property type="match status" value="1"/>
</dbReference>
<dbReference type="EMBL" id="SMMG02000006">
    <property type="protein sequence ID" value="KAA3471729.1"/>
    <property type="molecule type" value="Genomic_DNA"/>
</dbReference>
<reference evidence="9" key="1">
    <citation type="journal article" date="2019" name="Plant Biotechnol. J.">
        <title>Genome sequencing of the Australian wild diploid species Gossypium australe highlights disease resistance and delayed gland morphogenesis.</title>
        <authorList>
            <person name="Cai Y."/>
            <person name="Cai X."/>
            <person name="Wang Q."/>
            <person name="Wang P."/>
            <person name="Zhang Y."/>
            <person name="Cai C."/>
            <person name="Xu Y."/>
            <person name="Wang K."/>
            <person name="Zhou Z."/>
            <person name="Wang C."/>
            <person name="Geng S."/>
            <person name="Li B."/>
            <person name="Dong Q."/>
            <person name="Hou Y."/>
            <person name="Wang H."/>
            <person name="Ai P."/>
            <person name="Liu Z."/>
            <person name="Yi F."/>
            <person name="Sun M."/>
            <person name="An G."/>
            <person name="Cheng J."/>
            <person name="Zhang Y."/>
            <person name="Shi Q."/>
            <person name="Xie Y."/>
            <person name="Shi X."/>
            <person name="Chang Y."/>
            <person name="Huang F."/>
            <person name="Chen Y."/>
            <person name="Hong S."/>
            <person name="Mi L."/>
            <person name="Sun Q."/>
            <person name="Zhang L."/>
            <person name="Zhou B."/>
            <person name="Peng R."/>
            <person name="Zhang X."/>
            <person name="Liu F."/>
        </authorList>
    </citation>
    <scope>NUCLEOTIDE SEQUENCE [LARGE SCALE GENOMIC DNA]</scope>
    <source>
        <strain evidence="9">cv. PA1801</strain>
    </source>
</reference>
<proteinExistence type="predicted"/>
<dbReference type="SUPFAM" id="SSF57850">
    <property type="entry name" value="RING/U-box"/>
    <property type="match status" value="1"/>
</dbReference>
<protein>
    <recommendedName>
        <fullName evidence="2">RING-type E3 ubiquitin transferase</fullName>
        <ecNumber evidence="2">2.3.2.27</ecNumber>
    </recommendedName>
</protein>
<comment type="catalytic activity">
    <reaction evidence="1">
        <text>S-ubiquitinyl-[E2 ubiquitin-conjugating enzyme]-L-cysteine + [acceptor protein]-L-lysine = [E2 ubiquitin-conjugating enzyme]-L-cysteine + N(6)-ubiquitinyl-[acceptor protein]-L-lysine.</text>
        <dbReference type="EC" id="2.3.2.27"/>
    </reaction>
</comment>
<organism evidence="8 9">
    <name type="scientific">Gossypium australe</name>
    <dbReference type="NCBI Taxonomy" id="47621"/>
    <lineage>
        <taxon>Eukaryota</taxon>
        <taxon>Viridiplantae</taxon>
        <taxon>Streptophyta</taxon>
        <taxon>Embryophyta</taxon>
        <taxon>Tracheophyta</taxon>
        <taxon>Spermatophyta</taxon>
        <taxon>Magnoliopsida</taxon>
        <taxon>eudicotyledons</taxon>
        <taxon>Gunneridae</taxon>
        <taxon>Pentapetalae</taxon>
        <taxon>rosids</taxon>
        <taxon>malvids</taxon>
        <taxon>Malvales</taxon>
        <taxon>Malvaceae</taxon>
        <taxon>Malvoideae</taxon>
        <taxon>Gossypium</taxon>
    </lineage>
</organism>
<evidence type="ECO:0000256" key="4">
    <source>
        <dbReference type="ARBA" id="ARBA00022771"/>
    </source>
</evidence>
<accession>A0A5B6VQR3</accession>
<dbReference type="Proteomes" id="UP000325315">
    <property type="component" value="Unassembled WGS sequence"/>
</dbReference>
<evidence type="ECO:0000256" key="3">
    <source>
        <dbReference type="ARBA" id="ARBA00022723"/>
    </source>
</evidence>
<keyword evidence="3" id="KW-0479">Metal-binding</keyword>
<feature type="domain" description="RING-type" evidence="7">
    <location>
        <begin position="67"/>
        <end position="108"/>
    </location>
</feature>
<dbReference type="OrthoDB" id="4348522at2759"/>
<evidence type="ECO:0000256" key="5">
    <source>
        <dbReference type="ARBA" id="ARBA00022833"/>
    </source>
</evidence>
<dbReference type="GO" id="GO:0008270">
    <property type="term" value="F:zinc ion binding"/>
    <property type="evidence" value="ECO:0007669"/>
    <property type="project" value="UniProtKB-KW"/>
</dbReference>
<evidence type="ECO:0000256" key="2">
    <source>
        <dbReference type="ARBA" id="ARBA00012483"/>
    </source>
</evidence>
<comment type="caution">
    <text evidence="8">The sequence shown here is derived from an EMBL/GenBank/DDBJ whole genome shotgun (WGS) entry which is preliminary data.</text>
</comment>
<evidence type="ECO:0000259" key="7">
    <source>
        <dbReference type="PROSITE" id="PS50089"/>
    </source>
</evidence>
<evidence type="ECO:0000256" key="1">
    <source>
        <dbReference type="ARBA" id="ARBA00000900"/>
    </source>
</evidence>
<evidence type="ECO:0000256" key="6">
    <source>
        <dbReference type="PROSITE-ProRule" id="PRU00175"/>
    </source>
</evidence>
<dbReference type="PROSITE" id="PS50089">
    <property type="entry name" value="ZF_RING_2"/>
    <property type="match status" value="1"/>
</dbReference>
<evidence type="ECO:0000313" key="9">
    <source>
        <dbReference type="Proteomes" id="UP000325315"/>
    </source>
</evidence>
<dbReference type="GO" id="GO:0016567">
    <property type="term" value="P:protein ubiquitination"/>
    <property type="evidence" value="ECO:0007669"/>
    <property type="project" value="TreeGrafter"/>
</dbReference>